<gene>
    <name evidence="1" type="ORF">MILVUS5_LOCUS27034</name>
</gene>
<organism evidence="1 2">
    <name type="scientific">Trifolium pratense</name>
    <name type="common">Red clover</name>
    <dbReference type="NCBI Taxonomy" id="57577"/>
    <lineage>
        <taxon>Eukaryota</taxon>
        <taxon>Viridiplantae</taxon>
        <taxon>Streptophyta</taxon>
        <taxon>Embryophyta</taxon>
        <taxon>Tracheophyta</taxon>
        <taxon>Spermatophyta</taxon>
        <taxon>Magnoliopsida</taxon>
        <taxon>eudicotyledons</taxon>
        <taxon>Gunneridae</taxon>
        <taxon>Pentapetalae</taxon>
        <taxon>rosids</taxon>
        <taxon>fabids</taxon>
        <taxon>Fabales</taxon>
        <taxon>Fabaceae</taxon>
        <taxon>Papilionoideae</taxon>
        <taxon>50 kb inversion clade</taxon>
        <taxon>NPAAA clade</taxon>
        <taxon>Hologalegina</taxon>
        <taxon>IRL clade</taxon>
        <taxon>Trifolieae</taxon>
        <taxon>Trifolium</taxon>
    </lineage>
</organism>
<evidence type="ECO:0000313" key="2">
    <source>
        <dbReference type="Proteomes" id="UP001177021"/>
    </source>
</evidence>
<dbReference type="EMBL" id="CASHSV030000311">
    <property type="protein sequence ID" value="CAJ2661297.1"/>
    <property type="molecule type" value="Genomic_DNA"/>
</dbReference>
<comment type="caution">
    <text evidence="1">The sequence shown here is derived from an EMBL/GenBank/DDBJ whole genome shotgun (WGS) entry which is preliminary data.</text>
</comment>
<name>A0ACB0KVW3_TRIPR</name>
<proteinExistence type="predicted"/>
<accession>A0ACB0KVW3</accession>
<evidence type="ECO:0000313" key="1">
    <source>
        <dbReference type="EMBL" id="CAJ2661297.1"/>
    </source>
</evidence>
<keyword evidence="2" id="KW-1185">Reference proteome</keyword>
<dbReference type="Proteomes" id="UP001177021">
    <property type="component" value="Unassembled WGS sequence"/>
</dbReference>
<sequence>MFDLAGRKTGGYIDGDIKVSGYPKKQETFARIFGYCEQNDIHSPHVTVYESLLYSTWLRLPAGVDTKTRERNKQFIQELGKPAPGSKDLHFASQSVFLGPMLDMLMETTLVILAQSTIHCCEVFLHYIHSRNVWNNVLGPWWQTRKSTRPVERCGFDVYCCSLPSSTKFFFCAASCCS</sequence>
<reference evidence="1" key="1">
    <citation type="submission" date="2023-10" db="EMBL/GenBank/DDBJ databases">
        <authorList>
            <person name="Rodriguez Cubillos JULIANA M."/>
            <person name="De Vega J."/>
        </authorList>
    </citation>
    <scope>NUCLEOTIDE SEQUENCE</scope>
</reference>
<protein>
    <submittedName>
        <fullName evidence="1">Uncharacterized protein</fullName>
    </submittedName>
</protein>